<gene>
    <name evidence="2" type="ORF">SAMN06264868_11732</name>
</gene>
<dbReference type="EMBL" id="FXTX01000017">
    <property type="protein sequence ID" value="SMP18429.1"/>
    <property type="molecule type" value="Genomic_DNA"/>
</dbReference>
<dbReference type="AlphaFoldDB" id="A0AA46AF98"/>
<organism evidence="2 3">
    <name type="scientific">Venenivibrio stagnispumantis</name>
    <dbReference type="NCBI Taxonomy" id="407998"/>
    <lineage>
        <taxon>Bacteria</taxon>
        <taxon>Pseudomonadati</taxon>
        <taxon>Aquificota</taxon>
        <taxon>Aquificia</taxon>
        <taxon>Aquificales</taxon>
        <taxon>Hydrogenothermaceae</taxon>
        <taxon>Venenivibrio</taxon>
    </lineage>
</organism>
<proteinExistence type="predicted"/>
<feature type="transmembrane region" description="Helical" evidence="1">
    <location>
        <begin position="12"/>
        <end position="32"/>
    </location>
</feature>
<keyword evidence="1" id="KW-0472">Membrane</keyword>
<reference evidence="2" key="1">
    <citation type="submission" date="2017-05" db="EMBL/GenBank/DDBJ databases">
        <authorList>
            <person name="Varghese N."/>
            <person name="Submissions S."/>
        </authorList>
    </citation>
    <scope>NUCLEOTIDE SEQUENCE</scope>
    <source>
        <strain evidence="2">DSM 18763</strain>
    </source>
</reference>
<sequence length="180" mass="20662">MAAPSWFIKKVILRNTGYTFLFLIIGGVGGYYLSKVNLIIGLVFFGTMLIGAKAFIDNMDKRGHGLIVEKEAYEFLKNNTNFDIEFRKELDSGGDIDIYIKDLDIAIDVKAYRKIDERIFSSNNVRSYNRQRNNSGRVIIWLPNAEEIVKYNRNFNITIIGGKNTMLNYLNKKSREIKGS</sequence>
<feature type="transmembrane region" description="Helical" evidence="1">
    <location>
        <begin position="38"/>
        <end position="56"/>
    </location>
</feature>
<comment type="caution">
    <text evidence="2">The sequence shown here is derived from an EMBL/GenBank/DDBJ whole genome shotgun (WGS) entry which is preliminary data.</text>
</comment>
<dbReference type="Proteomes" id="UP001157947">
    <property type="component" value="Unassembled WGS sequence"/>
</dbReference>
<keyword evidence="1" id="KW-0812">Transmembrane</keyword>
<evidence type="ECO:0000313" key="3">
    <source>
        <dbReference type="Proteomes" id="UP001157947"/>
    </source>
</evidence>
<keyword evidence="1" id="KW-1133">Transmembrane helix</keyword>
<name>A0AA46AF98_9AQUI</name>
<evidence type="ECO:0000256" key="1">
    <source>
        <dbReference type="SAM" id="Phobius"/>
    </source>
</evidence>
<evidence type="ECO:0000313" key="2">
    <source>
        <dbReference type="EMBL" id="SMP18429.1"/>
    </source>
</evidence>
<dbReference type="RefSeq" id="WP_265134223.1">
    <property type="nucleotide sequence ID" value="NZ_FXTX01000017.1"/>
</dbReference>
<keyword evidence="3" id="KW-1185">Reference proteome</keyword>
<protein>
    <submittedName>
        <fullName evidence="2">Uncharacterized protein</fullName>
    </submittedName>
</protein>
<accession>A0AA46AF98</accession>